<dbReference type="PANTHER" id="PTHR43133:SF46">
    <property type="entry name" value="RNA POLYMERASE SIGMA-70 FACTOR ECF SUBFAMILY"/>
    <property type="match status" value="1"/>
</dbReference>
<keyword evidence="7" id="KW-1185">Reference proteome</keyword>
<dbReference type="GO" id="GO:0016987">
    <property type="term" value="F:sigma factor activity"/>
    <property type="evidence" value="ECO:0007669"/>
    <property type="project" value="UniProtKB-KW"/>
</dbReference>
<comment type="similarity">
    <text evidence="1">Belongs to the sigma-70 factor family. ECF subfamily.</text>
</comment>
<dbReference type="Proteomes" id="UP000619457">
    <property type="component" value="Unassembled WGS sequence"/>
</dbReference>
<keyword evidence="4" id="KW-0804">Transcription</keyword>
<feature type="domain" description="RNA polymerase sigma factor 70 region 4 type 2" evidence="5">
    <location>
        <begin position="145"/>
        <end position="183"/>
    </location>
</feature>
<dbReference type="NCBIfam" id="TIGR02937">
    <property type="entry name" value="sigma70-ECF"/>
    <property type="match status" value="1"/>
</dbReference>
<dbReference type="RefSeq" id="WP_018471955.1">
    <property type="nucleotide sequence ID" value="NZ_BMWX01000002.1"/>
</dbReference>
<reference evidence="6" key="2">
    <citation type="submission" date="2020-09" db="EMBL/GenBank/DDBJ databases">
        <authorList>
            <person name="Sun Q."/>
            <person name="Kim S."/>
        </authorList>
    </citation>
    <scope>NUCLEOTIDE SEQUENCE</scope>
    <source>
        <strain evidence="6">KCTC 12368</strain>
    </source>
</reference>
<evidence type="ECO:0000256" key="3">
    <source>
        <dbReference type="ARBA" id="ARBA00023082"/>
    </source>
</evidence>
<dbReference type="CDD" id="cd06171">
    <property type="entry name" value="Sigma70_r4"/>
    <property type="match status" value="1"/>
</dbReference>
<dbReference type="InterPro" id="IPR036388">
    <property type="entry name" value="WH-like_DNA-bd_sf"/>
</dbReference>
<accession>A0A918PU89</accession>
<dbReference type="InterPro" id="IPR014284">
    <property type="entry name" value="RNA_pol_sigma-70_dom"/>
</dbReference>
<dbReference type="PANTHER" id="PTHR43133">
    <property type="entry name" value="RNA POLYMERASE ECF-TYPE SIGMA FACTO"/>
    <property type="match status" value="1"/>
</dbReference>
<proteinExistence type="inferred from homology"/>
<evidence type="ECO:0000256" key="1">
    <source>
        <dbReference type="ARBA" id="ARBA00010641"/>
    </source>
</evidence>
<evidence type="ECO:0000256" key="4">
    <source>
        <dbReference type="ARBA" id="ARBA00023163"/>
    </source>
</evidence>
<organism evidence="6 7">
    <name type="scientific">Echinicola pacifica</name>
    <dbReference type="NCBI Taxonomy" id="346377"/>
    <lineage>
        <taxon>Bacteria</taxon>
        <taxon>Pseudomonadati</taxon>
        <taxon>Bacteroidota</taxon>
        <taxon>Cytophagia</taxon>
        <taxon>Cytophagales</taxon>
        <taxon>Cyclobacteriaceae</taxon>
        <taxon>Echinicola</taxon>
    </lineage>
</organism>
<gene>
    <name evidence="6" type="ORF">GCM10007049_14780</name>
</gene>
<evidence type="ECO:0000313" key="6">
    <source>
        <dbReference type="EMBL" id="GGZ22969.1"/>
    </source>
</evidence>
<dbReference type="SUPFAM" id="SSF88659">
    <property type="entry name" value="Sigma3 and sigma4 domains of RNA polymerase sigma factors"/>
    <property type="match status" value="1"/>
</dbReference>
<evidence type="ECO:0000259" key="5">
    <source>
        <dbReference type="Pfam" id="PF08281"/>
    </source>
</evidence>
<keyword evidence="2" id="KW-0805">Transcription regulation</keyword>
<dbReference type="InterPro" id="IPR013324">
    <property type="entry name" value="RNA_pol_sigma_r3/r4-like"/>
</dbReference>
<name>A0A918PU89_9BACT</name>
<dbReference type="AlphaFoldDB" id="A0A918PU89"/>
<dbReference type="Pfam" id="PF08281">
    <property type="entry name" value="Sigma70_r4_2"/>
    <property type="match status" value="1"/>
</dbReference>
<dbReference type="GO" id="GO:0006352">
    <property type="term" value="P:DNA-templated transcription initiation"/>
    <property type="evidence" value="ECO:0007669"/>
    <property type="project" value="InterPro"/>
</dbReference>
<reference evidence="6" key="1">
    <citation type="journal article" date="2014" name="Int. J. Syst. Evol. Microbiol.">
        <title>Complete genome sequence of Corynebacterium casei LMG S-19264T (=DSM 44701T), isolated from a smear-ripened cheese.</title>
        <authorList>
            <consortium name="US DOE Joint Genome Institute (JGI-PGF)"/>
            <person name="Walter F."/>
            <person name="Albersmeier A."/>
            <person name="Kalinowski J."/>
            <person name="Ruckert C."/>
        </authorList>
    </citation>
    <scope>NUCLEOTIDE SEQUENCE</scope>
    <source>
        <strain evidence="6">KCTC 12368</strain>
    </source>
</reference>
<comment type="caution">
    <text evidence="6">The sequence shown here is derived from an EMBL/GenBank/DDBJ whole genome shotgun (WGS) entry which is preliminary data.</text>
</comment>
<dbReference type="InterPro" id="IPR013249">
    <property type="entry name" value="RNA_pol_sigma70_r4_t2"/>
</dbReference>
<dbReference type="Gene3D" id="1.10.1740.10">
    <property type="match status" value="1"/>
</dbReference>
<dbReference type="GO" id="GO:0000428">
    <property type="term" value="C:DNA-directed RNA polymerase complex"/>
    <property type="evidence" value="ECO:0007669"/>
    <property type="project" value="UniProtKB-KW"/>
</dbReference>
<keyword evidence="6" id="KW-0240">DNA-directed RNA polymerase</keyword>
<dbReference type="EMBL" id="BMWX01000002">
    <property type="protein sequence ID" value="GGZ22969.1"/>
    <property type="molecule type" value="Genomic_DNA"/>
</dbReference>
<keyword evidence="3" id="KW-0731">Sigma factor</keyword>
<dbReference type="InterPro" id="IPR013325">
    <property type="entry name" value="RNA_pol_sigma_r2"/>
</dbReference>
<dbReference type="InterPro" id="IPR039425">
    <property type="entry name" value="RNA_pol_sigma-70-like"/>
</dbReference>
<evidence type="ECO:0000313" key="7">
    <source>
        <dbReference type="Proteomes" id="UP000619457"/>
    </source>
</evidence>
<evidence type="ECO:0000256" key="2">
    <source>
        <dbReference type="ARBA" id="ARBA00023015"/>
    </source>
</evidence>
<dbReference type="Gene3D" id="1.10.10.10">
    <property type="entry name" value="Winged helix-like DNA-binding domain superfamily/Winged helix DNA-binding domain"/>
    <property type="match status" value="1"/>
</dbReference>
<dbReference type="SUPFAM" id="SSF88946">
    <property type="entry name" value="Sigma2 domain of RNA polymerase sigma factors"/>
    <property type="match status" value="1"/>
</dbReference>
<dbReference type="GO" id="GO:0003677">
    <property type="term" value="F:DNA binding"/>
    <property type="evidence" value="ECO:0007669"/>
    <property type="project" value="InterPro"/>
</dbReference>
<sequence>MKVSEESLFTTETLIEPKISNSHNSSEKDLWDLFKSGSKAAFVRIYEDHFDSLYNFGMCVCGKDDLTKDAIHDVFFDLRKNASKVGPTDSIKFYLFRCLKRRLIREQKNWGNRKSGLDSNQFIEIGISQEELMINQQLNNEQAQKLLLGLNSLSPRQKEVIFYLFYEGMSYVEIQELMGLSCPKSARDLAYKALKSLREIMTCITIIGIASAFH</sequence>
<protein>
    <submittedName>
        <fullName evidence="6">DNA-directed RNA polymerase sigma-70 factor</fullName>
    </submittedName>
</protein>